<organism evidence="3 4">
    <name type="scientific">Austropuccinia psidii MF-1</name>
    <dbReference type="NCBI Taxonomy" id="1389203"/>
    <lineage>
        <taxon>Eukaryota</taxon>
        <taxon>Fungi</taxon>
        <taxon>Dikarya</taxon>
        <taxon>Basidiomycota</taxon>
        <taxon>Pucciniomycotina</taxon>
        <taxon>Pucciniomycetes</taxon>
        <taxon>Pucciniales</taxon>
        <taxon>Sphaerophragmiaceae</taxon>
        <taxon>Austropuccinia</taxon>
    </lineage>
</organism>
<protein>
    <recommendedName>
        <fullName evidence="2">F5/8 type C domain-containing protein</fullName>
    </recommendedName>
</protein>
<dbReference type="OrthoDB" id="117147at2759"/>
<dbReference type="InterPro" id="IPR000421">
    <property type="entry name" value="FA58C"/>
</dbReference>
<feature type="region of interest" description="Disordered" evidence="1">
    <location>
        <begin position="90"/>
        <end position="130"/>
    </location>
</feature>
<gene>
    <name evidence="3" type="ORF">O181_091246</name>
</gene>
<dbReference type="Proteomes" id="UP000765509">
    <property type="component" value="Unassembled WGS sequence"/>
</dbReference>
<evidence type="ECO:0000313" key="4">
    <source>
        <dbReference type="Proteomes" id="UP000765509"/>
    </source>
</evidence>
<sequence>MDYGFDYAEQNWDNIHKVPNLKIGELVQASTFSFNNIKGPRKLRYTYVGPCFIISLHGINAVQVELSGEFENELPTFSVSFINPYPPGDTELFPLRNPNPSAGPPVEQDEDKKIKKVIKEKKLRGKRQRE</sequence>
<keyword evidence="4" id="KW-1185">Reference proteome</keyword>
<feature type="compositionally biased region" description="Basic residues" evidence="1">
    <location>
        <begin position="114"/>
        <end position="130"/>
    </location>
</feature>
<proteinExistence type="predicted"/>
<accession>A0A9Q3IX20</accession>
<feature type="domain" description="F5/8 type C" evidence="2">
    <location>
        <begin position="1"/>
        <end position="69"/>
    </location>
</feature>
<name>A0A9Q3IX20_9BASI</name>
<dbReference type="AlphaFoldDB" id="A0A9Q3IX20"/>
<evidence type="ECO:0000256" key="1">
    <source>
        <dbReference type="SAM" id="MobiDB-lite"/>
    </source>
</evidence>
<dbReference type="EMBL" id="AVOT02057427">
    <property type="protein sequence ID" value="MBW0551531.1"/>
    <property type="molecule type" value="Genomic_DNA"/>
</dbReference>
<reference evidence="3" key="1">
    <citation type="submission" date="2021-03" db="EMBL/GenBank/DDBJ databases">
        <title>Draft genome sequence of rust myrtle Austropuccinia psidii MF-1, a brazilian biotype.</title>
        <authorList>
            <person name="Quecine M.C."/>
            <person name="Pachon D.M.R."/>
            <person name="Bonatelli M.L."/>
            <person name="Correr F.H."/>
            <person name="Franceschini L.M."/>
            <person name="Leite T.F."/>
            <person name="Margarido G.R.A."/>
            <person name="Almeida C.A."/>
            <person name="Ferrarezi J.A."/>
            <person name="Labate C.A."/>
        </authorList>
    </citation>
    <scope>NUCLEOTIDE SEQUENCE</scope>
    <source>
        <strain evidence="3">MF-1</strain>
    </source>
</reference>
<comment type="caution">
    <text evidence="3">The sequence shown here is derived from an EMBL/GenBank/DDBJ whole genome shotgun (WGS) entry which is preliminary data.</text>
</comment>
<dbReference type="PROSITE" id="PS50022">
    <property type="entry name" value="FA58C_3"/>
    <property type="match status" value="1"/>
</dbReference>
<evidence type="ECO:0000313" key="3">
    <source>
        <dbReference type="EMBL" id="MBW0551531.1"/>
    </source>
</evidence>
<evidence type="ECO:0000259" key="2">
    <source>
        <dbReference type="PROSITE" id="PS50022"/>
    </source>
</evidence>